<dbReference type="CDD" id="cd00075">
    <property type="entry name" value="HATPase"/>
    <property type="match status" value="1"/>
</dbReference>
<sequence>MISNHSPDGFTILLVDDREENLLALEDMLATENRTFLKATSGSDALRKVLKNESIGLIMLDVQMPDMDGFEVAHLLKSNPRTKDIAIIFVTAISKDEQYVMKGFSEGAVDYLQKPLDINVTKAKVNVFERLYRYQQDLKQSVQKIEQINKQLEKFVYVVAHDLKSPLTGIIGAMSLLEMAAENPEGIQDELLEYISHSKEASFYMANMINSLLEYSRTSIDQQTIEEVDVQELVEQIARLLFPPKHITIQIHGPLPVMRTKKLKLQQVLQNLISNAIKYNDKAEGLIEIGYRDFKNHVEFYVRDNGPGIAVDEQDMIFNLFQKSARNPDTTTTVESSTGVGLSILKLLVEEQGGNVWVTSPPHQGSTFYVEWTK</sequence>
<dbReference type="EMBL" id="WPIN01000018">
    <property type="protein sequence ID" value="MVM34798.1"/>
    <property type="molecule type" value="Genomic_DNA"/>
</dbReference>
<dbReference type="Gene3D" id="3.30.565.10">
    <property type="entry name" value="Histidine kinase-like ATPase, C-terminal domain"/>
    <property type="match status" value="1"/>
</dbReference>
<dbReference type="Pfam" id="PF00072">
    <property type="entry name" value="Response_reg"/>
    <property type="match status" value="1"/>
</dbReference>
<dbReference type="GO" id="GO:0009927">
    <property type="term" value="F:histidine phosphotransfer kinase activity"/>
    <property type="evidence" value="ECO:0007669"/>
    <property type="project" value="TreeGrafter"/>
</dbReference>
<dbReference type="SMART" id="SM00387">
    <property type="entry name" value="HATPase_c"/>
    <property type="match status" value="1"/>
</dbReference>
<keyword evidence="10" id="KW-1185">Reference proteome</keyword>
<dbReference type="InterPro" id="IPR004358">
    <property type="entry name" value="Sig_transdc_His_kin-like_C"/>
</dbReference>
<dbReference type="InterPro" id="IPR011006">
    <property type="entry name" value="CheY-like_superfamily"/>
</dbReference>
<comment type="caution">
    <text evidence="9">The sequence shown here is derived from an EMBL/GenBank/DDBJ whole genome shotgun (WGS) entry which is preliminary data.</text>
</comment>
<reference evidence="9 10" key="1">
    <citation type="submission" date="2019-12" db="EMBL/GenBank/DDBJ databases">
        <title>Spirosoma sp. HMF4905 genome sequencing and assembly.</title>
        <authorList>
            <person name="Kang H."/>
            <person name="Cha I."/>
            <person name="Kim H."/>
            <person name="Joh K."/>
        </authorList>
    </citation>
    <scope>NUCLEOTIDE SEQUENCE [LARGE SCALE GENOMIC DNA]</scope>
    <source>
        <strain evidence="9 10">HMF4905</strain>
    </source>
</reference>
<evidence type="ECO:0000256" key="4">
    <source>
        <dbReference type="ARBA" id="ARBA00022679"/>
    </source>
</evidence>
<dbReference type="PROSITE" id="PS50109">
    <property type="entry name" value="HIS_KIN"/>
    <property type="match status" value="1"/>
</dbReference>
<keyword evidence="5" id="KW-0418">Kinase</keyword>
<dbReference type="Pfam" id="PF00512">
    <property type="entry name" value="HisKA"/>
    <property type="match status" value="1"/>
</dbReference>
<dbReference type="Gene3D" id="1.10.287.130">
    <property type="match status" value="1"/>
</dbReference>
<evidence type="ECO:0000313" key="10">
    <source>
        <dbReference type="Proteomes" id="UP000436006"/>
    </source>
</evidence>
<dbReference type="InterPro" id="IPR036890">
    <property type="entry name" value="HATPase_C_sf"/>
</dbReference>
<dbReference type="SUPFAM" id="SSF47384">
    <property type="entry name" value="Homodimeric domain of signal transducing histidine kinase"/>
    <property type="match status" value="1"/>
</dbReference>
<organism evidence="9 10">
    <name type="scientific">Spirosoma arboris</name>
    <dbReference type="NCBI Taxonomy" id="2682092"/>
    <lineage>
        <taxon>Bacteria</taxon>
        <taxon>Pseudomonadati</taxon>
        <taxon>Bacteroidota</taxon>
        <taxon>Cytophagia</taxon>
        <taxon>Cytophagales</taxon>
        <taxon>Cytophagaceae</taxon>
        <taxon>Spirosoma</taxon>
    </lineage>
</organism>
<comment type="catalytic activity">
    <reaction evidence="1">
        <text>ATP + protein L-histidine = ADP + protein N-phospho-L-histidine.</text>
        <dbReference type="EC" id="2.7.13.3"/>
    </reaction>
</comment>
<evidence type="ECO:0000256" key="2">
    <source>
        <dbReference type="ARBA" id="ARBA00012438"/>
    </source>
</evidence>
<feature type="domain" description="Histidine kinase" evidence="7">
    <location>
        <begin position="158"/>
        <end position="374"/>
    </location>
</feature>
<dbReference type="SMART" id="SM00388">
    <property type="entry name" value="HisKA"/>
    <property type="match status" value="1"/>
</dbReference>
<proteinExistence type="predicted"/>
<keyword evidence="4" id="KW-0808">Transferase</keyword>
<evidence type="ECO:0000259" key="8">
    <source>
        <dbReference type="PROSITE" id="PS50110"/>
    </source>
</evidence>
<evidence type="ECO:0000256" key="6">
    <source>
        <dbReference type="PROSITE-ProRule" id="PRU00169"/>
    </source>
</evidence>
<dbReference type="InterPro" id="IPR003661">
    <property type="entry name" value="HisK_dim/P_dom"/>
</dbReference>
<dbReference type="PRINTS" id="PR00344">
    <property type="entry name" value="BCTRLSENSOR"/>
</dbReference>
<dbReference type="InterPro" id="IPR003594">
    <property type="entry name" value="HATPase_dom"/>
</dbReference>
<dbReference type="SUPFAM" id="SSF55874">
    <property type="entry name" value="ATPase domain of HSP90 chaperone/DNA topoisomerase II/histidine kinase"/>
    <property type="match status" value="1"/>
</dbReference>
<evidence type="ECO:0000313" key="9">
    <source>
        <dbReference type="EMBL" id="MVM34798.1"/>
    </source>
</evidence>
<dbReference type="Pfam" id="PF02518">
    <property type="entry name" value="HATPase_c"/>
    <property type="match status" value="1"/>
</dbReference>
<name>A0A7K1SM01_9BACT</name>
<dbReference type="InterPro" id="IPR005467">
    <property type="entry name" value="His_kinase_dom"/>
</dbReference>
<keyword evidence="3 6" id="KW-0597">Phosphoprotein</keyword>
<dbReference type="InterPro" id="IPR001789">
    <property type="entry name" value="Sig_transdc_resp-reg_receiver"/>
</dbReference>
<dbReference type="Gene3D" id="3.40.50.2300">
    <property type="match status" value="1"/>
</dbReference>
<dbReference type="PROSITE" id="PS50110">
    <property type="entry name" value="RESPONSE_REGULATORY"/>
    <property type="match status" value="1"/>
</dbReference>
<feature type="domain" description="Response regulatory" evidence="8">
    <location>
        <begin position="11"/>
        <end position="129"/>
    </location>
</feature>
<evidence type="ECO:0000259" key="7">
    <source>
        <dbReference type="PROSITE" id="PS50109"/>
    </source>
</evidence>
<dbReference type="GO" id="GO:0005886">
    <property type="term" value="C:plasma membrane"/>
    <property type="evidence" value="ECO:0007669"/>
    <property type="project" value="TreeGrafter"/>
</dbReference>
<dbReference type="InterPro" id="IPR036097">
    <property type="entry name" value="HisK_dim/P_sf"/>
</dbReference>
<dbReference type="AlphaFoldDB" id="A0A7K1SM01"/>
<evidence type="ECO:0000256" key="5">
    <source>
        <dbReference type="ARBA" id="ARBA00022777"/>
    </source>
</evidence>
<dbReference type="SUPFAM" id="SSF52172">
    <property type="entry name" value="CheY-like"/>
    <property type="match status" value="1"/>
</dbReference>
<dbReference type="SMART" id="SM00448">
    <property type="entry name" value="REC"/>
    <property type="match status" value="1"/>
</dbReference>
<dbReference type="CDD" id="cd00082">
    <property type="entry name" value="HisKA"/>
    <property type="match status" value="1"/>
</dbReference>
<evidence type="ECO:0000256" key="1">
    <source>
        <dbReference type="ARBA" id="ARBA00000085"/>
    </source>
</evidence>
<dbReference type="RefSeq" id="WP_157589615.1">
    <property type="nucleotide sequence ID" value="NZ_WPIN01000018.1"/>
</dbReference>
<dbReference type="PANTHER" id="PTHR43047:SF72">
    <property type="entry name" value="OSMOSENSING HISTIDINE PROTEIN KINASE SLN1"/>
    <property type="match status" value="1"/>
</dbReference>
<dbReference type="PANTHER" id="PTHR43047">
    <property type="entry name" value="TWO-COMPONENT HISTIDINE PROTEIN KINASE"/>
    <property type="match status" value="1"/>
</dbReference>
<dbReference type="GO" id="GO:0000155">
    <property type="term" value="F:phosphorelay sensor kinase activity"/>
    <property type="evidence" value="ECO:0007669"/>
    <property type="project" value="InterPro"/>
</dbReference>
<accession>A0A7K1SM01</accession>
<gene>
    <name evidence="9" type="ORF">GO755_32520</name>
</gene>
<protein>
    <recommendedName>
        <fullName evidence="2">histidine kinase</fullName>
        <ecNumber evidence="2">2.7.13.3</ecNumber>
    </recommendedName>
</protein>
<dbReference type="Proteomes" id="UP000436006">
    <property type="component" value="Unassembled WGS sequence"/>
</dbReference>
<evidence type="ECO:0000256" key="3">
    <source>
        <dbReference type="ARBA" id="ARBA00022553"/>
    </source>
</evidence>
<dbReference type="EC" id="2.7.13.3" evidence="2"/>
<feature type="modified residue" description="4-aspartylphosphate" evidence="6">
    <location>
        <position position="61"/>
    </location>
</feature>